<dbReference type="GO" id="GO:0015891">
    <property type="term" value="P:siderophore transport"/>
    <property type="evidence" value="ECO:0007669"/>
    <property type="project" value="InterPro"/>
</dbReference>
<dbReference type="InterPro" id="IPR039426">
    <property type="entry name" value="TonB-dep_rcpt-like"/>
</dbReference>
<evidence type="ECO:0000256" key="3">
    <source>
        <dbReference type="ARBA" id="ARBA00022448"/>
    </source>
</evidence>
<feature type="chain" id="PRO_5011777248" evidence="17">
    <location>
        <begin position="42"/>
        <end position="739"/>
    </location>
</feature>
<keyword evidence="7 17" id="KW-0732">Signal</keyword>
<keyword evidence="11 14" id="KW-0472">Membrane</keyword>
<dbReference type="CDD" id="cd01347">
    <property type="entry name" value="ligand_gated_channel"/>
    <property type="match status" value="1"/>
</dbReference>
<dbReference type="PROSITE" id="PS52016">
    <property type="entry name" value="TONB_DEPENDENT_REC_3"/>
    <property type="match status" value="1"/>
</dbReference>
<evidence type="ECO:0000256" key="2">
    <source>
        <dbReference type="ARBA" id="ARBA00009810"/>
    </source>
</evidence>
<evidence type="ECO:0000259" key="19">
    <source>
        <dbReference type="Pfam" id="PF07715"/>
    </source>
</evidence>
<evidence type="ECO:0000313" key="20">
    <source>
        <dbReference type="EMBL" id="SEI56483.1"/>
    </source>
</evidence>
<evidence type="ECO:0000256" key="15">
    <source>
        <dbReference type="PROSITE-ProRule" id="PRU10144"/>
    </source>
</evidence>
<gene>
    <name evidence="20" type="ORF">SAMN05192539_1002345</name>
</gene>
<evidence type="ECO:0000256" key="4">
    <source>
        <dbReference type="ARBA" id="ARBA00022452"/>
    </source>
</evidence>
<dbReference type="InterPro" id="IPR036942">
    <property type="entry name" value="Beta-barrel_TonB_sf"/>
</dbReference>
<comment type="similarity">
    <text evidence="2 14 16">Belongs to the TonB-dependent receptor family.</text>
</comment>
<keyword evidence="12" id="KW-0675">Receptor</keyword>
<dbReference type="NCBIfam" id="TIGR01783">
    <property type="entry name" value="TonB-siderophor"/>
    <property type="match status" value="1"/>
</dbReference>
<accession>A0A1H6RL57</accession>
<evidence type="ECO:0000256" key="14">
    <source>
        <dbReference type="PROSITE-ProRule" id="PRU01360"/>
    </source>
</evidence>
<protein>
    <submittedName>
        <fullName evidence="20">Iron complex outermembrane recepter protein</fullName>
    </submittedName>
</protein>
<dbReference type="GO" id="GO:0015344">
    <property type="term" value="F:siderophore uptake transmembrane transporter activity"/>
    <property type="evidence" value="ECO:0007669"/>
    <property type="project" value="TreeGrafter"/>
</dbReference>
<feature type="short sequence motif" description="TonB C-terminal box" evidence="15">
    <location>
        <begin position="722"/>
        <end position="739"/>
    </location>
</feature>
<evidence type="ECO:0000256" key="16">
    <source>
        <dbReference type="RuleBase" id="RU003357"/>
    </source>
</evidence>
<evidence type="ECO:0000256" key="5">
    <source>
        <dbReference type="ARBA" id="ARBA00022496"/>
    </source>
</evidence>
<dbReference type="Gene3D" id="2.170.130.10">
    <property type="entry name" value="TonB-dependent receptor, plug domain"/>
    <property type="match status" value="1"/>
</dbReference>
<sequence length="739" mass="79753">MKSAAEQGVGKKQRGKTKAPTIGVAHIAVMLAFAASQNAYAQTDAPVNASNAAAASAGAANDAAAEKSLPAVNVTAAQDSPQHLNADVGSGALGTRTQLDTPFSTTVVTSEELQDMQPQKLGDVFARDASVSDNGNPYSAWATYLSVRGMQLDWQNGFKIDGLPFNSYGITMPYEQLESVELLKGLSGFMYGFGAPGGVVNYVTKKPPLSGTPIRSVDVGYLTDGVWAEHADLGGRVGPNGMFGYRFNATHEEGQTYNDGTIRRNAFSLALDARITRDLSATFGALYQDQHTTGQGGSISTAQYVGTSLPAALSGSTDNLGNPSQHLNTNLQLYTAGVHYNLSPNWTAHLTYSFSKSFRDRNESTFFLENPAGDYTDFRFAGKEGHRLSLWQALVEGDVKTGPFEHQLVLGAAWQKQVNEYEANSVYEQIGTGNLYSPNTNLFYSPEGLATYRAGDITQKALFASDTIRLTERWSVLGGVRYTYYEQNGYTLTGTTSSHYSQSGVLTPTVALMFKLAPTTTLYTSYVESLEPGSIVDFTYANAGRMLKPLRSKQYEVGIKSEHARWSASTALFRIERGAEYANSANVYVQDGESIFEGVEAGADVRLGANWTVGGDLMWLHTKYERGSSFDGNRVAGAPGFVAAGHVTYNVPYVPGLRIGADAKFTGNTSVRPAGDLKAGGYTLFNVGASYATRIGGYGVTFRAAIDNITNKRYWEYQYADYISPGDPRTLSLNARIDF</sequence>
<keyword evidence="3 14" id="KW-0813">Transport</keyword>
<dbReference type="STRING" id="667676.SAMN05192539_1002345"/>
<feature type="signal peptide" evidence="17">
    <location>
        <begin position="1"/>
        <end position="41"/>
    </location>
</feature>
<dbReference type="PANTHER" id="PTHR32552">
    <property type="entry name" value="FERRICHROME IRON RECEPTOR-RELATED"/>
    <property type="match status" value="1"/>
</dbReference>
<dbReference type="Pfam" id="PF07715">
    <property type="entry name" value="Plug"/>
    <property type="match status" value="1"/>
</dbReference>
<dbReference type="InterPro" id="IPR012910">
    <property type="entry name" value="Plug_dom"/>
</dbReference>
<evidence type="ECO:0000313" key="21">
    <source>
        <dbReference type="Proteomes" id="UP000198866"/>
    </source>
</evidence>
<evidence type="ECO:0000256" key="8">
    <source>
        <dbReference type="ARBA" id="ARBA00023004"/>
    </source>
</evidence>
<keyword evidence="8" id="KW-0408">Iron</keyword>
<dbReference type="InterPro" id="IPR010105">
    <property type="entry name" value="TonB_sidphr_rcpt"/>
</dbReference>
<evidence type="ECO:0000256" key="6">
    <source>
        <dbReference type="ARBA" id="ARBA00022692"/>
    </source>
</evidence>
<feature type="domain" description="TonB-dependent receptor-like beta-barrel" evidence="18">
    <location>
        <begin position="292"/>
        <end position="709"/>
    </location>
</feature>
<dbReference type="SUPFAM" id="SSF56935">
    <property type="entry name" value="Porins"/>
    <property type="match status" value="1"/>
</dbReference>
<keyword evidence="4 14" id="KW-1134">Transmembrane beta strand</keyword>
<dbReference type="Proteomes" id="UP000198866">
    <property type="component" value="Unassembled WGS sequence"/>
</dbReference>
<dbReference type="Pfam" id="PF00593">
    <property type="entry name" value="TonB_dep_Rec_b-barrel"/>
    <property type="match status" value="1"/>
</dbReference>
<dbReference type="Gene3D" id="2.40.170.20">
    <property type="entry name" value="TonB-dependent receptor, beta-barrel domain"/>
    <property type="match status" value="1"/>
</dbReference>
<dbReference type="InterPro" id="IPR000531">
    <property type="entry name" value="Beta-barrel_TonB"/>
</dbReference>
<keyword evidence="9" id="KW-0406">Ion transport</keyword>
<dbReference type="GO" id="GO:0038023">
    <property type="term" value="F:signaling receptor activity"/>
    <property type="evidence" value="ECO:0007669"/>
    <property type="project" value="InterPro"/>
</dbReference>
<evidence type="ECO:0000256" key="9">
    <source>
        <dbReference type="ARBA" id="ARBA00023065"/>
    </source>
</evidence>
<dbReference type="EMBL" id="FNYE01000002">
    <property type="protein sequence ID" value="SEI56483.1"/>
    <property type="molecule type" value="Genomic_DNA"/>
</dbReference>
<dbReference type="InterPro" id="IPR037066">
    <property type="entry name" value="Plug_dom_sf"/>
</dbReference>
<evidence type="ECO:0000256" key="1">
    <source>
        <dbReference type="ARBA" id="ARBA00004571"/>
    </source>
</evidence>
<keyword evidence="10 16" id="KW-0798">TonB box</keyword>
<keyword evidence="21" id="KW-1185">Reference proteome</keyword>
<dbReference type="PANTHER" id="PTHR32552:SF82">
    <property type="entry name" value="FCUA PROTEIN"/>
    <property type="match status" value="1"/>
</dbReference>
<evidence type="ECO:0000256" key="11">
    <source>
        <dbReference type="ARBA" id="ARBA00023136"/>
    </source>
</evidence>
<dbReference type="PROSITE" id="PS01156">
    <property type="entry name" value="TONB_DEPENDENT_REC_2"/>
    <property type="match status" value="1"/>
</dbReference>
<dbReference type="InterPro" id="IPR010917">
    <property type="entry name" value="TonB_rcpt_CS"/>
</dbReference>
<evidence type="ECO:0000259" key="18">
    <source>
        <dbReference type="Pfam" id="PF00593"/>
    </source>
</evidence>
<name>A0A1H6RL57_9BURK</name>
<evidence type="ECO:0000256" key="12">
    <source>
        <dbReference type="ARBA" id="ARBA00023170"/>
    </source>
</evidence>
<keyword evidence="5" id="KW-0410">Iron transport</keyword>
<keyword evidence="13 14" id="KW-0998">Cell outer membrane</keyword>
<comment type="subcellular location">
    <subcellularLocation>
        <location evidence="1 14">Cell outer membrane</location>
        <topology evidence="1 14">Multi-pass membrane protein</topology>
    </subcellularLocation>
</comment>
<evidence type="ECO:0000256" key="7">
    <source>
        <dbReference type="ARBA" id="ARBA00022729"/>
    </source>
</evidence>
<evidence type="ECO:0000256" key="17">
    <source>
        <dbReference type="SAM" id="SignalP"/>
    </source>
</evidence>
<feature type="domain" description="TonB-dependent receptor plug" evidence="19">
    <location>
        <begin position="98"/>
        <end position="199"/>
    </location>
</feature>
<keyword evidence="6 14" id="KW-0812">Transmembrane</keyword>
<dbReference type="GO" id="GO:0009279">
    <property type="term" value="C:cell outer membrane"/>
    <property type="evidence" value="ECO:0007669"/>
    <property type="project" value="UniProtKB-SubCell"/>
</dbReference>
<dbReference type="AlphaFoldDB" id="A0A1H6RL57"/>
<evidence type="ECO:0000256" key="13">
    <source>
        <dbReference type="ARBA" id="ARBA00023237"/>
    </source>
</evidence>
<proteinExistence type="inferred from homology"/>
<evidence type="ECO:0000256" key="10">
    <source>
        <dbReference type="ARBA" id="ARBA00023077"/>
    </source>
</evidence>
<organism evidence="20 21">
    <name type="scientific">Paraburkholderia diazotrophica</name>
    <dbReference type="NCBI Taxonomy" id="667676"/>
    <lineage>
        <taxon>Bacteria</taxon>
        <taxon>Pseudomonadati</taxon>
        <taxon>Pseudomonadota</taxon>
        <taxon>Betaproteobacteria</taxon>
        <taxon>Burkholderiales</taxon>
        <taxon>Burkholderiaceae</taxon>
        <taxon>Paraburkholderia</taxon>
    </lineage>
</organism>
<reference evidence="21" key="1">
    <citation type="submission" date="2016-10" db="EMBL/GenBank/DDBJ databases">
        <authorList>
            <person name="Varghese N."/>
            <person name="Submissions S."/>
        </authorList>
    </citation>
    <scope>NUCLEOTIDE SEQUENCE [LARGE SCALE GENOMIC DNA]</scope>
    <source>
        <strain evidence="21">LMG 26031</strain>
    </source>
</reference>